<feature type="domain" description="Mce/MlaD" evidence="2">
    <location>
        <begin position="178"/>
        <end position="253"/>
    </location>
</feature>
<keyword evidence="1" id="KW-1133">Transmembrane helix</keyword>
<dbReference type="GO" id="GO:0009706">
    <property type="term" value="C:chloroplast inner membrane"/>
    <property type="evidence" value="ECO:0000318"/>
    <property type="project" value="GO_Central"/>
</dbReference>
<proteinExistence type="predicted"/>
<dbReference type="OMA" id="WYLFAEF"/>
<dbReference type="GO" id="GO:0005543">
    <property type="term" value="F:phospholipid binding"/>
    <property type="evidence" value="ECO:0000318"/>
    <property type="project" value="GO_Central"/>
</dbReference>
<evidence type="ECO:0000313" key="3">
    <source>
        <dbReference type="EMBL" id="GAQ81161.1"/>
    </source>
</evidence>
<evidence type="ECO:0000259" key="2">
    <source>
        <dbReference type="Pfam" id="PF02470"/>
    </source>
</evidence>
<name>A0A1Y1HW00_KLENI</name>
<dbReference type="PROSITE" id="PS51257">
    <property type="entry name" value="PROKAR_LIPOPROTEIN"/>
    <property type="match status" value="1"/>
</dbReference>
<dbReference type="AlphaFoldDB" id="A0A1Y1HW00"/>
<reference evidence="3 4" key="1">
    <citation type="journal article" date="2014" name="Nat. Commun.">
        <title>Klebsormidium flaccidum genome reveals primary factors for plant terrestrial adaptation.</title>
        <authorList>
            <person name="Hori K."/>
            <person name="Maruyama F."/>
            <person name="Fujisawa T."/>
            <person name="Togashi T."/>
            <person name="Yamamoto N."/>
            <person name="Seo M."/>
            <person name="Sato S."/>
            <person name="Yamada T."/>
            <person name="Mori H."/>
            <person name="Tajima N."/>
            <person name="Moriyama T."/>
            <person name="Ikeuchi M."/>
            <person name="Watanabe M."/>
            <person name="Wada H."/>
            <person name="Kobayashi K."/>
            <person name="Saito M."/>
            <person name="Masuda T."/>
            <person name="Sasaki-Sekimoto Y."/>
            <person name="Mashiguchi K."/>
            <person name="Awai K."/>
            <person name="Shimojima M."/>
            <person name="Masuda S."/>
            <person name="Iwai M."/>
            <person name="Nobusawa T."/>
            <person name="Narise T."/>
            <person name="Kondo S."/>
            <person name="Saito H."/>
            <person name="Sato R."/>
            <person name="Murakawa M."/>
            <person name="Ihara Y."/>
            <person name="Oshima-Yamada Y."/>
            <person name="Ohtaka K."/>
            <person name="Satoh M."/>
            <person name="Sonobe K."/>
            <person name="Ishii M."/>
            <person name="Ohtani R."/>
            <person name="Kanamori-Sato M."/>
            <person name="Honoki R."/>
            <person name="Miyazaki D."/>
            <person name="Mochizuki H."/>
            <person name="Umetsu J."/>
            <person name="Higashi K."/>
            <person name="Shibata D."/>
            <person name="Kamiya Y."/>
            <person name="Sato N."/>
            <person name="Nakamura Y."/>
            <person name="Tabata S."/>
            <person name="Ida S."/>
            <person name="Kurokawa K."/>
            <person name="Ohta H."/>
        </authorList>
    </citation>
    <scope>NUCLEOTIDE SEQUENCE [LARGE SCALE GENOMIC DNA]</scope>
    <source>
        <strain evidence="3 4">NIES-2285</strain>
    </source>
</reference>
<dbReference type="OrthoDB" id="1924069at2759"/>
<organism evidence="3 4">
    <name type="scientific">Klebsormidium nitens</name>
    <name type="common">Green alga</name>
    <name type="synonym">Ulothrix nitens</name>
    <dbReference type="NCBI Taxonomy" id="105231"/>
    <lineage>
        <taxon>Eukaryota</taxon>
        <taxon>Viridiplantae</taxon>
        <taxon>Streptophyta</taxon>
        <taxon>Klebsormidiophyceae</taxon>
        <taxon>Klebsormidiales</taxon>
        <taxon>Klebsormidiaceae</taxon>
        <taxon>Klebsormidium</taxon>
    </lineage>
</organism>
<feature type="transmembrane region" description="Helical" evidence="1">
    <location>
        <begin position="149"/>
        <end position="167"/>
    </location>
</feature>
<dbReference type="InterPro" id="IPR003399">
    <property type="entry name" value="Mce/MlaD"/>
</dbReference>
<accession>A0A1Y1HW00</accession>
<evidence type="ECO:0000256" key="1">
    <source>
        <dbReference type="SAM" id="Phobius"/>
    </source>
</evidence>
<dbReference type="PANTHER" id="PTHR34675:SF1">
    <property type="entry name" value="PROTEIN TRIGALACTOSYLDIACYLGLYCEROL 2, CHLOROPLASTIC"/>
    <property type="match status" value="1"/>
</dbReference>
<keyword evidence="1" id="KW-0472">Membrane</keyword>
<dbReference type="PANTHER" id="PTHR34675">
    <property type="entry name" value="PROTEIN TRIGALACTOSYLDIACYLGLYCEROL 2, CHLOROPLASTIC"/>
    <property type="match status" value="1"/>
</dbReference>
<dbReference type="Pfam" id="PF02470">
    <property type="entry name" value="MlaD"/>
    <property type="match status" value="1"/>
</dbReference>
<sequence length="433" mass="46844">MAALLRSPLGVPQANPGAFSSSCALRPHHIAACSFPAIPIRSRRSLAPSCLKPPQALPNNPAFLHAGPPVLSSSHSLCLGLPSLRQQKRIAPPHNARYRLVAAYEAEKPPPAEQKRPTVVNLPKAIWMQLTQPLRNFGYGRRSMWEGGVGLFIMVGAGLLMLVFAWIKGQQVRSRSHKYTAVVEFQQACGITVGTPVRIRGVDVGQAVKVKPSLAAIDVVVELQDQAVVIPRNALVEVNQSGLISETLIDITPRHPIPAPKYGPLDAGCDEEGLIVCDRHKIKGEQGVSLDELVGVCTKIAKQMDAQGIDKMFETAAAVKQALADTRPLLLQVDKMAEDVGPLLKEVREGKSVTALQNLMVVATSLSQDIRRMNNAVLTDGNLAHLRDSVKDLTGTLKNIETISQDLSGFLGDPVTKYNLKQVIETLGRLVED</sequence>
<dbReference type="Proteomes" id="UP000054558">
    <property type="component" value="Unassembled WGS sequence"/>
</dbReference>
<evidence type="ECO:0000313" key="4">
    <source>
        <dbReference type="Proteomes" id="UP000054558"/>
    </source>
</evidence>
<dbReference type="InterPro" id="IPR039342">
    <property type="entry name" value="TGD2-like"/>
</dbReference>
<gene>
    <name evidence="3" type="ORF">KFL_000720300</name>
</gene>
<keyword evidence="1" id="KW-0812">Transmembrane</keyword>
<dbReference type="GO" id="GO:0005319">
    <property type="term" value="F:lipid transporter activity"/>
    <property type="evidence" value="ECO:0000318"/>
    <property type="project" value="GO_Central"/>
</dbReference>
<keyword evidence="4" id="KW-1185">Reference proteome</keyword>
<dbReference type="STRING" id="105231.A0A1Y1HW00"/>
<dbReference type="EMBL" id="DF237021">
    <property type="protein sequence ID" value="GAQ81161.1"/>
    <property type="molecule type" value="Genomic_DNA"/>
</dbReference>
<protein>
    <submittedName>
        <fullName evidence="3">Trigalactosyldiacylglycerol 2</fullName>
    </submittedName>
</protein>